<dbReference type="PANTHER" id="PTHR10472:SF5">
    <property type="entry name" value="D-AMINOACYL-TRNA DEACYLASE 1"/>
    <property type="match status" value="1"/>
</dbReference>
<evidence type="ECO:0000313" key="4">
    <source>
        <dbReference type="Proteomes" id="UP000229600"/>
    </source>
</evidence>
<comment type="domain">
    <text evidence="2">A Gly-cisPro motif from one monomer fits into the active site of the other monomer to allow specific chiral rejection of L-amino acids.</text>
</comment>
<comment type="catalytic activity">
    <reaction evidence="2">
        <text>a D-aminoacyl-tRNA + H2O = a tRNA + a D-alpha-amino acid + H(+)</text>
        <dbReference type="Rhea" id="RHEA:13953"/>
        <dbReference type="Rhea" id="RHEA-COMP:10123"/>
        <dbReference type="Rhea" id="RHEA-COMP:10124"/>
        <dbReference type="ChEBI" id="CHEBI:15377"/>
        <dbReference type="ChEBI" id="CHEBI:15378"/>
        <dbReference type="ChEBI" id="CHEBI:59871"/>
        <dbReference type="ChEBI" id="CHEBI:78442"/>
        <dbReference type="ChEBI" id="CHEBI:79333"/>
        <dbReference type="EC" id="3.1.1.96"/>
    </reaction>
</comment>
<dbReference type="Gene3D" id="3.50.80.10">
    <property type="entry name" value="D-tyrosyl-tRNA(Tyr) deacylase"/>
    <property type="match status" value="1"/>
</dbReference>
<dbReference type="Pfam" id="PF02580">
    <property type="entry name" value="Tyr_Deacylase"/>
    <property type="match status" value="1"/>
</dbReference>
<dbReference type="EMBL" id="PCWN01000011">
    <property type="protein sequence ID" value="PIR03656.1"/>
    <property type="molecule type" value="Genomic_DNA"/>
</dbReference>
<keyword evidence="2" id="KW-0963">Cytoplasm</keyword>
<evidence type="ECO:0000256" key="2">
    <source>
        <dbReference type="HAMAP-Rule" id="MF_00518"/>
    </source>
</evidence>
<dbReference type="AlphaFoldDB" id="A0A2H0N6C4"/>
<comment type="function">
    <text evidence="2">An aminoacyl-tRNA editing enzyme that deacylates mischarged D-aminoacyl-tRNAs. Also deacylates mischarged glycyl-tRNA(Ala), protecting cells against glycine mischarging by AlaRS. Acts via tRNA-based rather than protein-based catalysis; rejects L-amino acids rather than detecting D-amino acids in the active site. By recycling D-aminoacyl-tRNA to D-amino acids and free tRNA molecules, this enzyme counteracts the toxicity associated with the formation of D-aminoacyl-tRNA entities in vivo and helps enforce protein L-homochirality.</text>
</comment>
<comment type="catalytic activity">
    <reaction evidence="2">
        <text>glycyl-tRNA(Ala) + H2O = tRNA(Ala) + glycine + H(+)</text>
        <dbReference type="Rhea" id="RHEA:53744"/>
        <dbReference type="Rhea" id="RHEA-COMP:9657"/>
        <dbReference type="Rhea" id="RHEA-COMP:13640"/>
        <dbReference type="ChEBI" id="CHEBI:15377"/>
        <dbReference type="ChEBI" id="CHEBI:15378"/>
        <dbReference type="ChEBI" id="CHEBI:57305"/>
        <dbReference type="ChEBI" id="CHEBI:78442"/>
        <dbReference type="ChEBI" id="CHEBI:78522"/>
    </reaction>
</comment>
<dbReference type="EC" id="3.1.1.-" evidence="2"/>
<evidence type="ECO:0000256" key="1">
    <source>
        <dbReference type="ARBA" id="ARBA00009673"/>
    </source>
</evidence>
<dbReference type="GO" id="GO:0005737">
    <property type="term" value="C:cytoplasm"/>
    <property type="evidence" value="ECO:0007669"/>
    <property type="project" value="UniProtKB-SubCell"/>
</dbReference>
<dbReference type="PANTHER" id="PTHR10472">
    <property type="entry name" value="D-TYROSYL-TRNA TYR DEACYLASE"/>
    <property type="match status" value="1"/>
</dbReference>
<keyword evidence="2" id="KW-0820">tRNA-binding</keyword>
<dbReference type="FunFam" id="3.50.80.10:FF:000001">
    <property type="entry name" value="D-aminoacyl-tRNA deacylase"/>
    <property type="match status" value="1"/>
</dbReference>
<organism evidence="3 4">
    <name type="scientific">Candidatus Magasanikbacteria bacterium CG11_big_fil_rev_8_21_14_0_20_39_34</name>
    <dbReference type="NCBI Taxonomy" id="1974653"/>
    <lineage>
        <taxon>Bacteria</taxon>
        <taxon>Candidatus Magasanikiibacteriota</taxon>
    </lineage>
</organism>
<name>A0A2H0N6C4_9BACT</name>
<dbReference type="GO" id="GO:0043908">
    <property type="term" value="F:Ser(Gly)-tRNA(Ala) hydrolase activity"/>
    <property type="evidence" value="ECO:0007669"/>
    <property type="project" value="UniProtKB-UniRule"/>
</dbReference>
<protein>
    <recommendedName>
        <fullName evidence="2">D-aminoacyl-tRNA deacylase</fullName>
        <shortName evidence="2">DTD</shortName>
        <ecNumber evidence="2">3.1.1.96</ecNumber>
    </recommendedName>
    <alternativeName>
        <fullName evidence="2">Gly-tRNA(Ala) deacylase</fullName>
        <ecNumber evidence="2">3.1.1.-</ecNumber>
    </alternativeName>
</protein>
<dbReference type="HAMAP" id="MF_00518">
    <property type="entry name" value="Deacylase_Dtd"/>
    <property type="match status" value="1"/>
</dbReference>
<dbReference type="GO" id="GO:0000049">
    <property type="term" value="F:tRNA binding"/>
    <property type="evidence" value="ECO:0007669"/>
    <property type="project" value="UniProtKB-UniRule"/>
</dbReference>
<dbReference type="SUPFAM" id="SSF69500">
    <property type="entry name" value="DTD-like"/>
    <property type="match status" value="1"/>
</dbReference>
<gene>
    <name evidence="2" type="primary">dtd</name>
    <name evidence="3" type="ORF">COV59_05730</name>
</gene>
<dbReference type="GO" id="GO:0051500">
    <property type="term" value="F:D-tyrosyl-tRNA(Tyr) deacylase activity"/>
    <property type="evidence" value="ECO:0007669"/>
    <property type="project" value="TreeGrafter"/>
</dbReference>
<dbReference type="GO" id="GO:0019478">
    <property type="term" value="P:D-amino acid catabolic process"/>
    <property type="evidence" value="ECO:0007669"/>
    <property type="project" value="UniProtKB-UniRule"/>
</dbReference>
<sequence length="151" mass="16806">MKIVLQKVKRSSVEVKGKIVGEISDGYLLLLAIHKDDSQKDADILVEKILKLRLFSSPMSKSFMEQNIVEYGGGILVVSQFTLYGDCTKGTRPSFSDSAPAQQAEELYEYFLKKIREECDLHLEHGEFGAHMEVELINNGPITLVLESGAA</sequence>
<dbReference type="EC" id="3.1.1.96" evidence="2"/>
<feature type="short sequence motif" description="Gly-cisPro motif, important for rejection of L-amino acids" evidence="2">
    <location>
        <begin position="140"/>
        <end position="141"/>
    </location>
</feature>
<keyword evidence="2" id="KW-0378">Hydrolase</keyword>
<comment type="subcellular location">
    <subcellularLocation>
        <location evidence="2">Cytoplasm</location>
    </subcellularLocation>
</comment>
<dbReference type="InterPro" id="IPR023509">
    <property type="entry name" value="DTD-like_sf"/>
</dbReference>
<proteinExistence type="inferred from homology"/>
<dbReference type="Proteomes" id="UP000229600">
    <property type="component" value="Unassembled WGS sequence"/>
</dbReference>
<comment type="similarity">
    <text evidence="1 2">Belongs to the DTD family.</text>
</comment>
<evidence type="ECO:0000313" key="3">
    <source>
        <dbReference type="EMBL" id="PIR03656.1"/>
    </source>
</evidence>
<keyword evidence="2" id="KW-0694">RNA-binding</keyword>
<dbReference type="InterPro" id="IPR003732">
    <property type="entry name" value="Daa-tRNA_deacyls_DTD"/>
</dbReference>
<comment type="caution">
    <text evidence="3">The sequence shown here is derived from an EMBL/GenBank/DDBJ whole genome shotgun (WGS) entry which is preliminary data.</text>
</comment>
<dbReference type="GO" id="GO:0106026">
    <property type="term" value="F:Gly-tRNA(Ala) deacylase activity"/>
    <property type="evidence" value="ECO:0007669"/>
    <property type="project" value="UniProtKB-UniRule"/>
</dbReference>
<reference evidence="3 4" key="1">
    <citation type="submission" date="2017-09" db="EMBL/GenBank/DDBJ databases">
        <title>Depth-based differentiation of microbial function through sediment-hosted aquifers and enrichment of novel symbionts in the deep terrestrial subsurface.</title>
        <authorList>
            <person name="Probst A.J."/>
            <person name="Ladd B."/>
            <person name="Jarett J.K."/>
            <person name="Geller-Mcgrath D.E."/>
            <person name="Sieber C.M."/>
            <person name="Emerson J.B."/>
            <person name="Anantharaman K."/>
            <person name="Thomas B.C."/>
            <person name="Malmstrom R."/>
            <person name="Stieglmeier M."/>
            <person name="Klingl A."/>
            <person name="Woyke T."/>
            <person name="Ryan C.M."/>
            <person name="Banfield J.F."/>
        </authorList>
    </citation>
    <scope>NUCLEOTIDE SEQUENCE [LARGE SCALE GENOMIC DNA]</scope>
    <source>
        <strain evidence="3">CG11_big_fil_rev_8_21_14_0_20_39_34</strain>
    </source>
</reference>
<accession>A0A2H0N6C4</accession>
<dbReference type="NCBIfam" id="TIGR00256">
    <property type="entry name" value="D-aminoacyl-tRNA deacylase"/>
    <property type="match status" value="1"/>
</dbReference>
<comment type="subunit">
    <text evidence="2">Homodimer.</text>
</comment>